<feature type="non-terminal residue" evidence="1">
    <location>
        <position position="36"/>
    </location>
</feature>
<evidence type="ECO:0000313" key="2">
    <source>
        <dbReference type="Proteomes" id="UP000265520"/>
    </source>
</evidence>
<dbReference type="GO" id="GO:0016301">
    <property type="term" value="F:kinase activity"/>
    <property type="evidence" value="ECO:0007669"/>
    <property type="project" value="UniProtKB-KW"/>
</dbReference>
<name>A0A392VIN2_9FABA</name>
<keyword evidence="2" id="KW-1185">Reference proteome</keyword>
<keyword evidence="1" id="KW-0808">Transferase</keyword>
<dbReference type="EMBL" id="LXQA011188047">
    <property type="protein sequence ID" value="MCI88244.1"/>
    <property type="molecule type" value="Genomic_DNA"/>
</dbReference>
<protein>
    <submittedName>
        <fullName evidence="1">Calcium-dependent protein kinase 14</fullName>
    </submittedName>
</protein>
<organism evidence="1 2">
    <name type="scientific">Trifolium medium</name>
    <dbReference type="NCBI Taxonomy" id="97028"/>
    <lineage>
        <taxon>Eukaryota</taxon>
        <taxon>Viridiplantae</taxon>
        <taxon>Streptophyta</taxon>
        <taxon>Embryophyta</taxon>
        <taxon>Tracheophyta</taxon>
        <taxon>Spermatophyta</taxon>
        <taxon>Magnoliopsida</taxon>
        <taxon>eudicotyledons</taxon>
        <taxon>Gunneridae</taxon>
        <taxon>Pentapetalae</taxon>
        <taxon>rosids</taxon>
        <taxon>fabids</taxon>
        <taxon>Fabales</taxon>
        <taxon>Fabaceae</taxon>
        <taxon>Papilionoideae</taxon>
        <taxon>50 kb inversion clade</taxon>
        <taxon>NPAAA clade</taxon>
        <taxon>Hologalegina</taxon>
        <taxon>IRL clade</taxon>
        <taxon>Trifolieae</taxon>
        <taxon>Trifolium</taxon>
    </lineage>
</organism>
<sequence>MELCKGGNLLDRIVARGHYSQCAAASVIKTVVQVVQ</sequence>
<reference evidence="1 2" key="1">
    <citation type="journal article" date="2018" name="Front. Plant Sci.">
        <title>Red Clover (Trifolium pratense) and Zigzag Clover (T. medium) - A Picture of Genomic Similarities and Differences.</title>
        <authorList>
            <person name="Dluhosova J."/>
            <person name="Istvanek J."/>
            <person name="Nedelnik J."/>
            <person name="Repkova J."/>
        </authorList>
    </citation>
    <scope>NUCLEOTIDE SEQUENCE [LARGE SCALE GENOMIC DNA]</scope>
    <source>
        <strain evidence="2">cv. 10/8</strain>
        <tissue evidence="1">Leaf</tissue>
    </source>
</reference>
<dbReference type="Gene3D" id="1.10.510.10">
    <property type="entry name" value="Transferase(Phosphotransferase) domain 1"/>
    <property type="match status" value="1"/>
</dbReference>
<proteinExistence type="predicted"/>
<keyword evidence="1" id="KW-0418">Kinase</keyword>
<dbReference type="AlphaFoldDB" id="A0A392VIN2"/>
<accession>A0A392VIN2</accession>
<comment type="caution">
    <text evidence="1">The sequence shown here is derived from an EMBL/GenBank/DDBJ whole genome shotgun (WGS) entry which is preliminary data.</text>
</comment>
<evidence type="ECO:0000313" key="1">
    <source>
        <dbReference type="EMBL" id="MCI88244.1"/>
    </source>
</evidence>
<dbReference type="Proteomes" id="UP000265520">
    <property type="component" value="Unassembled WGS sequence"/>
</dbReference>